<dbReference type="EMBL" id="BAABFT010000009">
    <property type="protein sequence ID" value="GAA4329163.1"/>
    <property type="molecule type" value="Genomic_DNA"/>
</dbReference>
<gene>
    <name evidence="3" type="primary">sseB</name>
    <name evidence="3" type="ORF">GCM10023149_33650</name>
</gene>
<evidence type="ECO:0000259" key="2">
    <source>
        <dbReference type="Pfam" id="PF14581"/>
    </source>
</evidence>
<organism evidence="3 4">
    <name type="scientific">Mucilaginibacter gynuensis</name>
    <dbReference type="NCBI Taxonomy" id="1302236"/>
    <lineage>
        <taxon>Bacteria</taxon>
        <taxon>Pseudomonadati</taxon>
        <taxon>Bacteroidota</taxon>
        <taxon>Sphingobacteriia</taxon>
        <taxon>Sphingobacteriales</taxon>
        <taxon>Sphingobacteriaceae</taxon>
        <taxon>Mucilaginibacter</taxon>
    </lineage>
</organism>
<proteinExistence type="predicted"/>
<feature type="domain" description="SseB protein N-terminal" evidence="1">
    <location>
        <begin position="24"/>
        <end position="138"/>
    </location>
</feature>
<sequence>MGIFDWLKKNVTATSKVAEPANKLEAVLMKAATEPAYRPEFYNLLLSEELVVITKKNDMTQGNHTLEQDTTISIATLNDGKIPVFTSTDRIFDKGVVKETVPFVAMKGEDLFKMIAGATFILNPYSDHGKELLPAEITNLLNGTVLQPEHQHVTIEKETQVLIGQPEKYPHKMVESLKILFATKPAVKAAYLGWIHDPTSGIAPHCIIGLDIEGADPSINNEAGFLAQSHLGPGEIVDIIRVTNEPGISSYFLSTSPFYKK</sequence>
<dbReference type="RefSeq" id="WP_345212297.1">
    <property type="nucleotide sequence ID" value="NZ_BAABFT010000009.1"/>
</dbReference>
<dbReference type="InterPro" id="IPR009839">
    <property type="entry name" value="SseB_N"/>
</dbReference>
<name>A0ABP8GS97_9SPHI</name>
<feature type="domain" description="SseB protein C-terminal" evidence="2">
    <location>
        <begin position="155"/>
        <end position="261"/>
    </location>
</feature>
<dbReference type="Pfam" id="PF14581">
    <property type="entry name" value="SseB_C"/>
    <property type="match status" value="1"/>
</dbReference>
<comment type="caution">
    <text evidence="3">The sequence shown here is derived from an EMBL/GenBank/DDBJ whole genome shotgun (WGS) entry which is preliminary data.</text>
</comment>
<dbReference type="InterPro" id="IPR027945">
    <property type="entry name" value="SseB_C"/>
</dbReference>
<dbReference type="Proteomes" id="UP001500582">
    <property type="component" value="Unassembled WGS sequence"/>
</dbReference>
<evidence type="ECO:0000259" key="1">
    <source>
        <dbReference type="Pfam" id="PF07179"/>
    </source>
</evidence>
<protein>
    <submittedName>
        <fullName evidence="3">Enhanced serine sensitivity protein SseB</fullName>
    </submittedName>
</protein>
<accession>A0ABP8GS97</accession>
<reference evidence="4" key="1">
    <citation type="journal article" date="2019" name="Int. J. Syst. Evol. Microbiol.">
        <title>The Global Catalogue of Microorganisms (GCM) 10K type strain sequencing project: providing services to taxonomists for standard genome sequencing and annotation.</title>
        <authorList>
            <consortium name="The Broad Institute Genomics Platform"/>
            <consortium name="The Broad Institute Genome Sequencing Center for Infectious Disease"/>
            <person name="Wu L."/>
            <person name="Ma J."/>
        </authorList>
    </citation>
    <scope>NUCLEOTIDE SEQUENCE [LARGE SCALE GENOMIC DNA]</scope>
    <source>
        <strain evidence="4">JCM 17705</strain>
    </source>
</reference>
<keyword evidence="4" id="KW-1185">Reference proteome</keyword>
<evidence type="ECO:0000313" key="3">
    <source>
        <dbReference type="EMBL" id="GAA4329163.1"/>
    </source>
</evidence>
<dbReference type="Pfam" id="PF07179">
    <property type="entry name" value="SseB"/>
    <property type="match status" value="1"/>
</dbReference>
<evidence type="ECO:0000313" key="4">
    <source>
        <dbReference type="Proteomes" id="UP001500582"/>
    </source>
</evidence>